<proteinExistence type="inferred from homology"/>
<feature type="signal peptide" evidence="7">
    <location>
        <begin position="1"/>
        <end position="16"/>
    </location>
</feature>
<dbReference type="SUPFAM" id="SSF50494">
    <property type="entry name" value="Trypsin-like serine proteases"/>
    <property type="match status" value="1"/>
</dbReference>
<dbReference type="InterPro" id="IPR038565">
    <property type="entry name" value="CLIP_sf"/>
</dbReference>
<evidence type="ECO:0000256" key="5">
    <source>
        <dbReference type="ARBA" id="ARBA00023157"/>
    </source>
</evidence>
<keyword evidence="3 7" id="KW-0378">Hydrolase</keyword>
<comment type="subcellular location">
    <subcellularLocation>
        <location evidence="7">Secreted</location>
    </subcellularLocation>
</comment>
<dbReference type="RefSeq" id="XP_052742394.1">
    <property type="nucleotide sequence ID" value="XM_052886434.1"/>
</dbReference>
<dbReference type="Gene3D" id="2.40.10.10">
    <property type="entry name" value="Trypsin-like serine proteases"/>
    <property type="match status" value="2"/>
</dbReference>
<dbReference type="PROSITE" id="PS00134">
    <property type="entry name" value="TRYPSIN_HIS"/>
    <property type="match status" value="1"/>
</dbReference>
<protein>
    <recommendedName>
        <fullName evidence="7">CLIP domain-containing serine protease</fullName>
        <ecNumber evidence="7">3.4.21.-</ecNumber>
    </recommendedName>
</protein>
<dbReference type="InterPro" id="IPR018114">
    <property type="entry name" value="TRYPSIN_HIS"/>
</dbReference>
<keyword evidence="1 7" id="KW-0645">Protease</keyword>
<dbReference type="PANTHER" id="PTHR24256">
    <property type="entry name" value="TRYPTASE-RELATED"/>
    <property type="match status" value="1"/>
</dbReference>
<evidence type="ECO:0000256" key="7">
    <source>
        <dbReference type="RuleBase" id="RU366078"/>
    </source>
</evidence>
<evidence type="ECO:0000313" key="10">
    <source>
        <dbReference type="RefSeq" id="XP_052742394.1"/>
    </source>
</evidence>
<accession>A0ABM3LTI9</accession>
<organism evidence="9 10">
    <name type="scientific">Bicyclus anynana</name>
    <name type="common">Squinting bush brown butterfly</name>
    <dbReference type="NCBI Taxonomy" id="110368"/>
    <lineage>
        <taxon>Eukaryota</taxon>
        <taxon>Metazoa</taxon>
        <taxon>Ecdysozoa</taxon>
        <taxon>Arthropoda</taxon>
        <taxon>Hexapoda</taxon>
        <taxon>Insecta</taxon>
        <taxon>Pterygota</taxon>
        <taxon>Neoptera</taxon>
        <taxon>Endopterygota</taxon>
        <taxon>Lepidoptera</taxon>
        <taxon>Glossata</taxon>
        <taxon>Ditrysia</taxon>
        <taxon>Papilionoidea</taxon>
        <taxon>Nymphalidae</taxon>
        <taxon>Satyrinae</taxon>
        <taxon>Satyrini</taxon>
        <taxon>Mycalesina</taxon>
        <taxon>Bicyclus</taxon>
    </lineage>
</organism>
<evidence type="ECO:0000256" key="1">
    <source>
        <dbReference type="ARBA" id="ARBA00022670"/>
    </source>
</evidence>
<reference evidence="10" key="1">
    <citation type="submission" date="2025-08" db="UniProtKB">
        <authorList>
            <consortium name="RefSeq"/>
        </authorList>
    </citation>
    <scope>IDENTIFICATION</scope>
</reference>
<dbReference type="Pfam" id="PF12032">
    <property type="entry name" value="CLIP"/>
    <property type="match status" value="1"/>
</dbReference>
<dbReference type="Pfam" id="PF00089">
    <property type="entry name" value="Trypsin"/>
    <property type="match status" value="1"/>
</dbReference>
<gene>
    <name evidence="10" type="primary">LOC128198896</name>
</gene>
<evidence type="ECO:0000256" key="2">
    <source>
        <dbReference type="ARBA" id="ARBA00022729"/>
    </source>
</evidence>
<dbReference type="Proteomes" id="UP001652582">
    <property type="component" value="Chromosome 17"/>
</dbReference>
<keyword evidence="9" id="KW-1185">Reference proteome</keyword>
<evidence type="ECO:0000256" key="4">
    <source>
        <dbReference type="ARBA" id="ARBA00022825"/>
    </source>
</evidence>
<dbReference type="PROSITE" id="PS50240">
    <property type="entry name" value="TRYPSIN_DOM"/>
    <property type="match status" value="1"/>
</dbReference>
<dbReference type="EC" id="3.4.21.-" evidence="7"/>
<dbReference type="InterPro" id="IPR009003">
    <property type="entry name" value="Peptidase_S1_PA"/>
</dbReference>
<dbReference type="PRINTS" id="PR00722">
    <property type="entry name" value="CHYMOTRYPSIN"/>
</dbReference>
<dbReference type="GeneID" id="128198896"/>
<comment type="domain">
    <text evidence="7">The clip domain consists of 35-55 residues which are 'knitted' together usually by 3 conserved disulfide bonds forming a clip-like compact structure.</text>
</comment>
<keyword evidence="7" id="KW-0964">Secreted</keyword>
<evidence type="ECO:0000256" key="6">
    <source>
        <dbReference type="ARBA" id="ARBA00024195"/>
    </source>
</evidence>
<dbReference type="InterPro" id="IPR051487">
    <property type="entry name" value="Ser/Thr_Proteases_Immune/Dev"/>
</dbReference>
<evidence type="ECO:0000256" key="3">
    <source>
        <dbReference type="ARBA" id="ARBA00022801"/>
    </source>
</evidence>
<keyword evidence="2 7" id="KW-0732">Signal</keyword>
<feature type="chain" id="PRO_5044951762" description="CLIP domain-containing serine protease" evidence="7">
    <location>
        <begin position="17"/>
        <end position="387"/>
    </location>
</feature>
<dbReference type="InterPro" id="IPR001314">
    <property type="entry name" value="Peptidase_S1A"/>
</dbReference>
<dbReference type="Gene3D" id="3.30.1640.30">
    <property type="match status" value="1"/>
</dbReference>
<dbReference type="SMART" id="SM00020">
    <property type="entry name" value="Tryp_SPc"/>
    <property type="match status" value="1"/>
</dbReference>
<dbReference type="InterPro" id="IPR043504">
    <property type="entry name" value="Peptidase_S1_PA_chymotrypsin"/>
</dbReference>
<dbReference type="InterPro" id="IPR022700">
    <property type="entry name" value="CLIP"/>
</dbReference>
<sequence length="387" mass="43049">MLIFQILLCLIVVSCTEHLFTSAQTRHCADCIPIKSCKSALYFVHMIYRFNGSTIDDKRQFMRNSICGYDADNIAKVCCPDFPSVGTPVSEGITEQVVTEVSPSADPIDRHRNVGLLPSSCGDIDGARILNGEFAKLYEFPWMALITHNTSTHAHNTSYARSEFACAGTIINSRYILTAAHCVINKGKKKKLAGVRIGELDYSTKIDCQGHVFNMTCETKIQDIEVEEVIPHENFTGSLTSSDIALLRLSEPVIMYNNAAPICLPVYSELREINLEGLNGTVAGWGTTENPIRTTLLRKVQIPIKSAETCSSNYNKNDRNLSFCADGDSCIGDGGAPFMIESEFNGLTRQVQYGIMSYGMKYSCRNSLVYYTDVSKYMLWILDHIKE</sequence>
<evidence type="ECO:0000313" key="9">
    <source>
        <dbReference type="Proteomes" id="UP001652582"/>
    </source>
</evidence>
<feature type="domain" description="Peptidase S1" evidence="8">
    <location>
        <begin position="129"/>
        <end position="386"/>
    </location>
</feature>
<keyword evidence="4 7" id="KW-0720">Serine protease</keyword>
<dbReference type="CDD" id="cd00190">
    <property type="entry name" value="Tryp_SPc"/>
    <property type="match status" value="1"/>
</dbReference>
<keyword evidence="5" id="KW-1015">Disulfide bond</keyword>
<name>A0ABM3LTI9_BICAN</name>
<comment type="similarity">
    <text evidence="6 7">Belongs to the peptidase S1 family. CLIP subfamily.</text>
</comment>
<evidence type="ECO:0000259" key="8">
    <source>
        <dbReference type="PROSITE" id="PS50240"/>
    </source>
</evidence>
<dbReference type="InterPro" id="IPR001254">
    <property type="entry name" value="Trypsin_dom"/>
</dbReference>